<evidence type="ECO:0000313" key="1">
    <source>
        <dbReference type="EMBL" id="ESA07209.1"/>
    </source>
</evidence>
<dbReference type="HOGENOM" id="CLU_2110245_0_0_1"/>
<dbReference type="AlphaFoldDB" id="U9TGB6"/>
<protein>
    <submittedName>
        <fullName evidence="1">Uncharacterized protein</fullName>
    </submittedName>
</protein>
<dbReference type="EMBL" id="KI290615">
    <property type="protein sequence ID" value="ESA07209.1"/>
    <property type="molecule type" value="Genomic_DNA"/>
</dbReference>
<accession>U9TGB6</accession>
<sequence>MKIYADPNPYVELLTTCDSRPHVLHCIKKKLLIFLINRNFNFFELYCGVVAFKMNVSKKELKICIVKDNRKDIIKTVQAYYTSFMCGCKLIFQAVHGENGFSYFNSRYVIETFLF</sequence>
<reference evidence="1" key="1">
    <citation type="submission" date="2013-07" db="EMBL/GenBank/DDBJ databases">
        <title>The genome of an arbuscular mycorrhizal fungus provides insights into the evolution of the oldest plant symbiosis.</title>
        <authorList>
            <consortium name="DOE Joint Genome Institute"/>
            <person name="Tisserant E."/>
            <person name="Malbreil M."/>
            <person name="Kuo A."/>
            <person name="Kohler A."/>
            <person name="Symeonidi A."/>
            <person name="Balestrini R."/>
            <person name="Charron P."/>
            <person name="Duensing N."/>
            <person name="Frei-dit-Frey N."/>
            <person name="Gianinazzi-Pearson V."/>
            <person name="Gilbert B."/>
            <person name="Handa Y."/>
            <person name="Hijri M."/>
            <person name="Kaul R."/>
            <person name="Kawaguchi M."/>
            <person name="Krajinski F."/>
            <person name="Lammers P."/>
            <person name="Lapierre D."/>
            <person name="Masclaux F.G."/>
            <person name="Murat C."/>
            <person name="Morin E."/>
            <person name="Ndikumana S."/>
            <person name="Pagni M."/>
            <person name="Petitpierre D."/>
            <person name="Requena N."/>
            <person name="Rosikiewicz P."/>
            <person name="Riley R."/>
            <person name="Saito K."/>
            <person name="San Clemente H."/>
            <person name="Shapiro H."/>
            <person name="van Tuinen D."/>
            <person name="Becard G."/>
            <person name="Bonfante P."/>
            <person name="Paszkowski U."/>
            <person name="Shachar-Hill Y."/>
            <person name="Young J.P."/>
            <person name="Sanders I.R."/>
            <person name="Henrissat B."/>
            <person name="Rensing S.A."/>
            <person name="Grigoriev I.V."/>
            <person name="Corradi N."/>
            <person name="Roux C."/>
            <person name="Martin F."/>
        </authorList>
    </citation>
    <scope>NUCLEOTIDE SEQUENCE</scope>
    <source>
        <strain evidence="1">DAOM 197198</strain>
    </source>
</reference>
<proteinExistence type="predicted"/>
<gene>
    <name evidence="1" type="ORF">GLOINDRAFT_98894</name>
</gene>
<name>U9TGB6_RHIID</name>
<organism evidence="1">
    <name type="scientific">Rhizophagus irregularis (strain DAOM 181602 / DAOM 197198 / MUCL 43194)</name>
    <name type="common">Arbuscular mycorrhizal fungus</name>
    <name type="synonym">Glomus intraradices</name>
    <dbReference type="NCBI Taxonomy" id="747089"/>
    <lineage>
        <taxon>Eukaryota</taxon>
        <taxon>Fungi</taxon>
        <taxon>Fungi incertae sedis</taxon>
        <taxon>Mucoromycota</taxon>
        <taxon>Glomeromycotina</taxon>
        <taxon>Glomeromycetes</taxon>
        <taxon>Glomerales</taxon>
        <taxon>Glomeraceae</taxon>
        <taxon>Rhizophagus</taxon>
    </lineage>
</organism>